<keyword evidence="10" id="KW-1185">Reference proteome</keyword>
<comment type="similarity">
    <text evidence="6">Belongs to the ABC-4 integral membrane protein family.</text>
</comment>
<proteinExistence type="inferred from homology"/>
<feature type="domain" description="ABC3 transporter permease C-terminal" evidence="8">
    <location>
        <begin position="265"/>
        <end position="359"/>
    </location>
</feature>
<feature type="transmembrane region" description="Helical" evidence="7">
    <location>
        <begin position="312"/>
        <end position="335"/>
    </location>
</feature>
<evidence type="ECO:0000256" key="6">
    <source>
        <dbReference type="ARBA" id="ARBA00038076"/>
    </source>
</evidence>
<evidence type="ECO:0000256" key="5">
    <source>
        <dbReference type="ARBA" id="ARBA00023136"/>
    </source>
</evidence>
<evidence type="ECO:0000256" key="4">
    <source>
        <dbReference type="ARBA" id="ARBA00022989"/>
    </source>
</evidence>
<evidence type="ECO:0000256" key="1">
    <source>
        <dbReference type="ARBA" id="ARBA00004651"/>
    </source>
</evidence>
<feature type="transmembrane region" description="Helical" evidence="7">
    <location>
        <begin position="719"/>
        <end position="742"/>
    </location>
</feature>
<feature type="domain" description="ABC3 transporter permease C-terminal" evidence="8">
    <location>
        <begin position="675"/>
        <end position="791"/>
    </location>
</feature>
<feature type="transmembrane region" description="Helical" evidence="7">
    <location>
        <begin position="415"/>
        <end position="436"/>
    </location>
</feature>
<keyword evidence="2" id="KW-1003">Cell membrane</keyword>
<keyword evidence="5 7" id="KW-0472">Membrane</keyword>
<feature type="transmembrane region" description="Helical" evidence="7">
    <location>
        <begin position="255"/>
        <end position="285"/>
    </location>
</feature>
<dbReference type="PANTHER" id="PTHR30572:SF4">
    <property type="entry name" value="ABC TRANSPORTER PERMEASE YTRF"/>
    <property type="match status" value="1"/>
</dbReference>
<sequence>MTWPFENDTSAITYKIAFAKLKHDKLKKRISISAITLATMLMSTVLLLISGITTVNRNGGNSITGSYHALVSGISQKQFEKIQLNEQVRLSGLSAAMGSSKEKNSRLNVSYSNSDALTVNGLAVADGKMPESENEILIEKDYLDNLGINAGIGDTISITMPGTQEKTDFVISGYLKTGAAGTDRTLYAAIVSEQYYVAQKGWENFPPSVMIRVNTSSADSKADIEESVKKVIKSAGIEKMPSMNEAYINLSKPSIFLVGAAIAGLAVIIVAGVLVIYCIFYIAIINSIKEYGQLRTIGMTGRQVKKLVFREGFSLSVISIPIGLAAGAVLSYLLIPQGFQPGSLLWVCPLVAVLVYITVRLSIRKPAMIAATVSPIDAYRYIGTQVEKENQTFRPMKISPAMLAKKQIASNRKKNALTIMSLIITGTLLLGVSSILSSINAEDMSLSGFPRGQFIINISNETLLNQSLEKIQESNPFTDGVKATLSGISGMESITEYHYLPVSAELEAEESDAAIVSFNREDMELIQSCAAEGTMLDYDKMAMKNQLIIGRPDDLEKNLNIHLEVGQTITLKVFDGSNCRNMDFEIGMILDQSKIGDNGDKIDSFMLPLDAMNNLASCNTAYQYTIRVSNQLEQQAEMEIDQIMTETPELKITTLSAAIAQNENFLQGMKLALMVAVALIGCFAVMNLVNTILTGIITRQKEFALMRSVGMSQKQLASMVRYEGLIIIAIGLVLSLFIGGGIGNLLCLFLKNGLMTYLNYQFPFGIAAVYCILVVLCTVIVSGAMLKHQNKLSLIETMSVN</sequence>
<evidence type="ECO:0000256" key="3">
    <source>
        <dbReference type="ARBA" id="ARBA00022692"/>
    </source>
</evidence>
<evidence type="ECO:0000313" key="10">
    <source>
        <dbReference type="Proteomes" id="UP000306509"/>
    </source>
</evidence>
<feature type="transmembrane region" description="Helical" evidence="7">
    <location>
        <begin position="30"/>
        <end position="52"/>
    </location>
</feature>
<feature type="transmembrane region" description="Helical" evidence="7">
    <location>
        <begin position="671"/>
        <end position="698"/>
    </location>
</feature>
<dbReference type="RefSeq" id="WP_138001667.1">
    <property type="nucleotide sequence ID" value="NZ_QGQD01000007.1"/>
</dbReference>
<dbReference type="EMBL" id="QGQD01000007">
    <property type="protein sequence ID" value="TLD02674.1"/>
    <property type="molecule type" value="Genomic_DNA"/>
</dbReference>
<dbReference type="InterPro" id="IPR003838">
    <property type="entry name" value="ABC3_permease_C"/>
</dbReference>
<evidence type="ECO:0000256" key="2">
    <source>
        <dbReference type="ARBA" id="ARBA00022475"/>
    </source>
</evidence>
<evidence type="ECO:0000313" key="9">
    <source>
        <dbReference type="EMBL" id="TLD02674.1"/>
    </source>
</evidence>
<feature type="transmembrane region" description="Helical" evidence="7">
    <location>
        <begin position="762"/>
        <end position="786"/>
    </location>
</feature>
<dbReference type="Proteomes" id="UP000306509">
    <property type="component" value="Unassembled WGS sequence"/>
</dbReference>
<dbReference type="InterPro" id="IPR050250">
    <property type="entry name" value="Macrolide_Exporter_MacB"/>
</dbReference>
<comment type="caution">
    <text evidence="9">The sequence shown here is derived from an EMBL/GenBank/DDBJ whole genome shotgun (WGS) entry which is preliminary data.</text>
</comment>
<gene>
    <name evidence="9" type="ORF">DSM106044_00409</name>
</gene>
<keyword evidence="4 7" id="KW-1133">Transmembrane helix</keyword>
<dbReference type="AlphaFoldDB" id="A0A4U8QDR8"/>
<comment type="subcellular location">
    <subcellularLocation>
        <location evidence="1">Cell membrane</location>
        <topology evidence="1">Multi-pass membrane protein</topology>
    </subcellularLocation>
</comment>
<reference evidence="9 10" key="1">
    <citation type="journal article" date="2019" name="Anaerobe">
        <title>Detection of Robinsoniella peoriensis in multiple bone samples of a trauma patient.</title>
        <authorList>
            <person name="Schrottner P."/>
            <person name="Hartwich K."/>
            <person name="Bunk B."/>
            <person name="Schober I."/>
            <person name="Helbig S."/>
            <person name="Rudolph W.W."/>
            <person name="Gunzer F."/>
        </authorList>
    </citation>
    <scope>NUCLEOTIDE SEQUENCE [LARGE SCALE GENOMIC DNA]</scope>
    <source>
        <strain evidence="9 10">DSM 106044</strain>
    </source>
</reference>
<evidence type="ECO:0000259" key="8">
    <source>
        <dbReference type="Pfam" id="PF02687"/>
    </source>
</evidence>
<organism evidence="9 10">
    <name type="scientific">Robinsoniella peoriensis</name>
    <dbReference type="NCBI Taxonomy" id="180332"/>
    <lineage>
        <taxon>Bacteria</taxon>
        <taxon>Bacillati</taxon>
        <taxon>Bacillota</taxon>
        <taxon>Clostridia</taxon>
        <taxon>Lachnospirales</taxon>
        <taxon>Lachnospiraceae</taxon>
        <taxon>Robinsoniella</taxon>
    </lineage>
</organism>
<feature type="transmembrane region" description="Helical" evidence="7">
    <location>
        <begin position="341"/>
        <end position="359"/>
    </location>
</feature>
<evidence type="ECO:0000256" key="7">
    <source>
        <dbReference type="SAM" id="Phobius"/>
    </source>
</evidence>
<dbReference type="Pfam" id="PF02687">
    <property type="entry name" value="FtsX"/>
    <property type="match status" value="2"/>
</dbReference>
<accession>A0A4U8QDR8</accession>
<name>A0A4U8QDR8_9FIRM</name>
<protein>
    <submittedName>
        <fullName evidence="9">Acidobacterial duplicated orphan permease</fullName>
    </submittedName>
</protein>
<dbReference type="STRING" id="180332.GCA_000797495_01504"/>
<dbReference type="GO" id="GO:0005886">
    <property type="term" value="C:plasma membrane"/>
    <property type="evidence" value="ECO:0007669"/>
    <property type="project" value="UniProtKB-SubCell"/>
</dbReference>
<dbReference type="PANTHER" id="PTHR30572">
    <property type="entry name" value="MEMBRANE COMPONENT OF TRANSPORTER-RELATED"/>
    <property type="match status" value="1"/>
</dbReference>
<keyword evidence="3 7" id="KW-0812">Transmembrane</keyword>
<dbReference type="GO" id="GO:0022857">
    <property type="term" value="F:transmembrane transporter activity"/>
    <property type="evidence" value="ECO:0007669"/>
    <property type="project" value="TreeGrafter"/>
</dbReference>